<name>A0ABT3RD83_9BACT</name>
<dbReference type="Gene3D" id="2.60.40.10">
    <property type="entry name" value="Immunoglobulins"/>
    <property type="match status" value="1"/>
</dbReference>
<organism evidence="2 3">
    <name type="scientific">Pontibacter anaerobius</name>
    <dbReference type="NCBI Taxonomy" id="2993940"/>
    <lineage>
        <taxon>Bacteria</taxon>
        <taxon>Pseudomonadati</taxon>
        <taxon>Bacteroidota</taxon>
        <taxon>Cytophagia</taxon>
        <taxon>Cytophagales</taxon>
        <taxon>Hymenobacteraceae</taxon>
        <taxon>Pontibacter</taxon>
    </lineage>
</organism>
<evidence type="ECO:0000259" key="1">
    <source>
        <dbReference type="Pfam" id="PF26628"/>
    </source>
</evidence>
<dbReference type="InterPro" id="IPR058515">
    <property type="entry name" value="DUF8202"/>
</dbReference>
<dbReference type="EMBL" id="JAPFQO010000003">
    <property type="protein sequence ID" value="MCX2739500.1"/>
    <property type="molecule type" value="Genomic_DNA"/>
</dbReference>
<evidence type="ECO:0000313" key="3">
    <source>
        <dbReference type="Proteomes" id="UP001207228"/>
    </source>
</evidence>
<reference evidence="2 3" key="1">
    <citation type="submission" date="2022-11" db="EMBL/GenBank/DDBJ databases">
        <title>The characterization of three novel Bacteroidetes species and genomic analysis of their roles in tidal elemental geochemical cycles.</title>
        <authorList>
            <person name="Ma K.-J."/>
        </authorList>
    </citation>
    <scope>NUCLEOTIDE SEQUENCE [LARGE SCALE GENOMIC DNA]</scope>
    <source>
        <strain evidence="2 3">M82</strain>
    </source>
</reference>
<feature type="domain" description="DUF8202" evidence="1">
    <location>
        <begin position="223"/>
        <end position="396"/>
    </location>
</feature>
<dbReference type="InterPro" id="IPR026444">
    <property type="entry name" value="Secre_tail"/>
</dbReference>
<dbReference type="NCBIfam" id="TIGR04183">
    <property type="entry name" value="Por_Secre_tail"/>
    <property type="match status" value="1"/>
</dbReference>
<sequence>MKTIVLQHVGALRVLPSKCKLLPLLAFGLSMVLALSLSEQATAQSKTQLLSPVIWLRADSGTVSPAVWSDWRGEKLSATALSGAGPSVKGELNYNRTLVFDGVNDYMRIPYSFELLPSLTVIAVYQPADTVERGLFGTEKALARNVMLSTKKSLGPDEAVDRFGENSKVPVLNTVIQSWSESAEVADSAYLALGSEGKGSTKSPFRGTVAELMIFDRSLSFLERVQAESYLAIKYGIPLRDRNYVSSAEEVLWHAEKNNGYSARITGLGRDDAFGLYQKQARSTVDTTNLLVISAGQLTSSNRQNKTRINDGDFLLWGDNTGQLTPKTGEGADSLITFMERQWLMDVTGTTASQVPTELRLDLSLLPKSSLGYWLVVDRSGQGGYAADKFEYIIADSVSADSIAYFSNMHWDTDNSGKDVFGLARATDMLAVLSGLNNPTCAAVDGGSAVINVVGGKAPFRYELSNASTGSSLKWEGAAQALQEQLAAGEYTLKVTDAAQLQVTRTFSLELPGTLLVDLGQDQQLEKDGEIFLDATASIPDSIPVTYKWESNYGFSSTEGRVRITEPGAYTVTVTNQHGCTFSDEVIVSGHEAENFKVFPNFISSGNTFQIGVSLKEKASVSVKVYDLKGNLHYKVGGENRTEYHFRIPTRSRGMYMVVLETPNGIKSEKIIVF</sequence>
<protein>
    <submittedName>
        <fullName evidence="2">T9SS type A sorting domain-containing protein</fullName>
    </submittedName>
</protein>
<dbReference type="InterPro" id="IPR013783">
    <property type="entry name" value="Ig-like_fold"/>
</dbReference>
<keyword evidence="3" id="KW-1185">Reference proteome</keyword>
<gene>
    <name evidence="2" type="ORF">OO017_06045</name>
</gene>
<dbReference type="RefSeq" id="WP_266051565.1">
    <property type="nucleotide sequence ID" value="NZ_JAPFQO010000003.1"/>
</dbReference>
<dbReference type="Pfam" id="PF26628">
    <property type="entry name" value="DUF8202"/>
    <property type="match status" value="1"/>
</dbReference>
<comment type="caution">
    <text evidence="2">The sequence shown here is derived from an EMBL/GenBank/DDBJ whole genome shotgun (WGS) entry which is preliminary data.</text>
</comment>
<evidence type="ECO:0000313" key="2">
    <source>
        <dbReference type="EMBL" id="MCX2739500.1"/>
    </source>
</evidence>
<proteinExistence type="predicted"/>
<accession>A0ABT3RD83</accession>
<dbReference type="Proteomes" id="UP001207228">
    <property type="component" value="Unassembled WGS sequence"/>
</dbReference>